<dbReference type="Proteomes" id="UP000646827">
    <property type="component" value="Unassembled WGS sequence"/>
</dbReference>
<protein>
    <submittedName>
        <fullName evidence="2">Uncharacterized protein</fullName>
    </submittedName>
</protein>
<reference evidence="2 3" key="1">
    <citation type="submission" date="2020-12" db="EMBL/GenBank/DDBJ databases">
        <title>Metabolic potential, ecology and presence of endohyphal bacteria is reflected in genomic diversity of Mucoromycotina.</title>
        <authorList>
            <person name="Muszewska A."/>
            <person name="Okrasinska A."/>
            <person name="Steczkiewicz K."/>
            <person name="Drgas O."/>
            <person name="Orlowska M."/>
            <person name="Perlinska-Lenart U."/>
            <person name="Aleksandrzak-Piekarczyk T."/>
            <person name="Szatraj K."/>
            <person name="Zielenkiewicz U."/>
            <person name="Pilsyk S."/>
            <person name="Malc E."/>
            <person name="Mieczkowski P."/>
            <person name="Kruszewska J.S."/>
            <person name="Biernat P."/>
            <person name="Pawlowska J."/>
        </authorList>
    </citation>
    <scope>NUCLEOTIDE SEQUENCE [LARGE SCALE GENOMIC DNA]</scope>
    <source>
        <strain evidence="2 3">CBS 142.35</strain>
    </source>
</reference>
<dbReference type="SMART" id="SM00320">
    <property type="entry name" value="WD40"/>
    <property type="match status" value="6"/>
</dbReference>
<sequence>MDCNSDKKNVYNDSEIQFDQQQQQQNEPRVLIAKVDNVSAEEEKILDQPMSEIATDQIEKDQDFVEMDPQTKSEQEQQEEQQQLETYQLYAYDFKDNEKTCQLLGSTGTRYNTTVKETLEQEKSIFQQKVNPSHVYDGNNHFRNAKWSPDGCCLLSNSSDNAIRLFNLPYELLDQQTELSEPIDLTTNFGVREGEAIYDFAWFPSMTSQVRDHPVHLWDACTGDLRASYSIIDHRERFIGPNVLSFNLDGSRIYCGYENMIEIFDVQRPGQASQKIPTIPQKRTKEGQKGIISCLDFSPDYAGLYAAGSYSHNVGIYDETTNDLCLKLTGIKTGVTQVKFSNDGSQLFTVCRVSNVISCWDIRNTTDVLYDLPRPGQTSQRIAFDIDPSGKVLTTGDQSGNVLFYDINSGASENRVLKTIHAHQDLSVCATINPMYPWLIASASGQRKYTIDEDNSSDDDDEDNDKDVLPIDNSLKVWRIPGHTKWFSYPTAATVEN</sequence>
<dbReference type="Pfam" id="PF00400">
    <property type="entry name" value="WD40"/>
    <property type="match status" value="2"/>
</dbReference>
<dbReference type="AlphaFoldDB" id="A0A8H7SE91"/>
<gene>
    <name evidence="2" type="ORF">INT45_007527</name>
</gene>
<accession>A0A8H7SE91</accession>
<evidence type="ECO:0000256" key="1">
    <source>
        <dbReference type="SAM" id="MobiDB-lite"/>
    </source>
</evidence>
<comment type="caution">
    <text evidence="2">The sequence shown here is derived from an EMBL/GenBank/DDBJ whole genome shotgun (WGS) entry which is preliminary data.</text>
</comment>
<dbReference type="PANTHER" id="PTHR13211:SF0">
    <property type="entry name" value="TELOMERASE CAJAL BODY PROTEIN 1"/>
    <property type="match status" value="1"/>
</dbReference>
<organism evidence="2 3">
    <name type="scientific">Circinella minor</name>
    <dbReference type="NCBI Taxonomy" id="1195481"/>
    <lineage>
        <taxon>Eukaryota</taxon>
        <taxon>Fungi</taxon>
        <taxon>Fungi incertae sedis</taxon>
        <taxon>Mucoromycota</taxon>
        <taxon>Mucoromycotina</taxon>
        <taxon>Mucoromycetes</taxon>
        <taxon>Mucorales</taxon>
        <taxon>Lichtheimiaceae</taxon>
        <taxon>Circinella</taxon>
    </lineage>
</organism>
<dbReference type="InterPro" id="IPR015943">
    <property type="entry name" value="WD40/YVTN_repeat-like_dom_sf"/>
</dbReference>
<dbReference type="Gene3D" id="2.130.10.10">
    <property type="entry name" value="YVTN repeat-like/Quinoprotein amine dehydrogenase"/>
    <property type="match status" value="2"/>
</dbReference>
<dbReference type="PANTHER" id="PTHR13211">
    <property type="entry name" value="TELOMERASE CAJAL BODY PROTEIN 1"/>
    <property type="match status" value="1"/>
</dbReference>
<dbReference type="EMBL" id="JAEPRB010000007">
    <property type="protein sequence ID" value="KAG2227501.1"/>
    <property type="molecule type" value="Genomic_DNA"/>
</dbReference>
<feature type="region of interest" description="Disordered" evidence="1">
    <location>
        <begin position="1"/>
        <end position="28"/>
    </location>
</feature>
<keyword evidence="3" id="KW-1185">Reference proteome</keyword>
<name>A0A8H7SE91_9FUNG</name>
<dbReference type="InterPro" id="IPR051150">
    <property type="entry name" value="SWT21/TCAB1_mRNA_Telomere"/>
</dbReference>
<dbReference type="InterPro" id="IPR036322">
    <property type="entry name" value="WD40_repeat_dom_sf"/>
</dbReference>
<dbReference type="SUPFAM" id="SSF50978">
    <property type="entry name" value="WD40 repeat-like"/>
    <property type="match status" value="1"/>
</dbReference>
<evidence type="ECO:0000313" key="3">
    <source>
        <dbReference type="Proteomes" id="UP000646827"/>
    </source>
</evidence>
<proteinExistence type="predicted"/>
<evidence type="ECO:0000313" key="2">
    <source>
        <dbReference type="EMBL" id="KAG2227501.1"/>
    </source>
</evidence>
<dbReference type="InterPro" id="IPR001680">
    <property type="entry name" value="WD40_rpt"/>
</dbReference>
<dbReference type="OrthoDB" id="239865at2759"/>
<feature type="compositionally biased region" description="Basic and acidic residues" evidence="1">
    <location>
        <begin position="1"/>
        <end position="10"/>
    </location>
</feature>